<dbReference type="SUPFAM" id="SSF51735">
    <property type="entry name" value="NAD(P)-binding Rossmann-fold domains"/>
    <property type="match status" value="1"/>
</dbReference>
<gene>
    <name evidence="2" type="ORF">DCO56_00770</name>
</gene>
<dbReference type="RefSeq" id="WP_108631880.1">
    <property type="nucleotide sequence ID" value="NZ_DAMCKI010000004.1"/>
</dbReference>
<evidence type="ECO:0000313" key="3">
    <source>
        <dbReference type="Proteomes" id="UP000250831"/>
    </source>
</evidence>
<dbReference type="GO" id="GO:0051170">
    <property type="term" value="P:import into nucleus"/>
    <property type="evidence" value="ECO:0007669"/>
    <property type="project" value="TreeGrafter"/>
</dbReference>
<comment type="caution">
    <text evidence="2">The sequence shown here is derived from an EMBL/GenBank/DDBJ whole genome shotgun (WGS) entry which is preliminary data.</text>
</comment>
<dbReference type="Gene3D" id="3.40.50.720">
    <property type="entry name" value="NAD(P)-binding Rossmann-like Domain"/>
    <property type="match status" value="1"/>
</dbReference>
<dbReference type="Proteomes" id="UP000250831">
    <property type="component" value="Unassembled WGS sequence"/>
</dbReference>
<dbReference type="PANTHER" id="PTHR14097:SF7">
    <property type="entry name" value="OXIDOREDUCTASE HTATIP2"/>
    <property type="match status" value="1"/>
</dbReference>
<dbReference type="EMBL" id="QCXX01000001">
    <property type="protein sequence ID" value="PUV25560.1"/>
    <property type="molecule type" value="Genomic_DNA"/>
</dbReference>
<dbReference type="InterPro" id="IPR016040">
    <property type="entry name" value="NAD(P)-bd_dom"/>
</dbReference>
<sequence>MRAVLIGGSGATGKILVQDLLKSAEFTEIIVLLRRKTFDEQPKLQQIIVDFNKLQEFEQHIRGDVAISCLGTTAKDAGSKDAQWRVDHDLNLQFAALAKKNEIPCFVLLSAVNADAGSKIFYNRMKGSLEQHVKALDFGKLIIVQPGGLIRPNTDRVGEKIGISALKAFNRIGLFKNYEALPVARVASAMLQAIRNCRESVNIISVKDIKQLAETANQQ</sequence>
<name>A0A363NXV7_9SPHI</name>
<dbReference type="AlphaFoldDB" id="A0A363NXV7"/>
<dbReference type="OrthoDB" id="9798632at2"/>
<keyword evidence="3" id="KW-1185">Reference proteome</keyword>
<feature type="domain" description="NAD(P)-binding" evidence="1">
    <location>
        <begin position="7"/>
        <end position="151"/>
    </location>
</feature>
<organism evidence="2 3">
    <name type="scientific">Sphingobacterium athyrii</name>
    <dbReference type="NCBI Taxonomy" id="2152717"/>
    <lineage>
        <taxon>Bacteria</taxon>
        <taxon>Pseudomonadati</taxon>
        <taxon>Bacteroidota</taxon>
        <taxon>Sphingobacteriia</taxon>
        <taxon>Sphingobacteriales</taxon>
        <taxon>Sphingobacteriaceae</taxon>
        <taxon>Sphingobacterium</taxon>
    </lineage>
</organism>
<dbReference type="GO" id="GO:0005737">
    <property type="term" value="C:cytoplasm"/>
    <property type="evidence" value="ECO:0007669"/>
    <property type="project" value="TreeGrafter"/>
</dbReference>
<protein>
    <submittedName>
        <fullName evidence="2">Semialdehyde dehydrogenase</fullName>
    </submittedName>
</protein>
<accession>A0A363NXV7</accession>
<dbReference type="PANTHER" id="PTHR14097">
    <property type="entry name" value="OXIDOREDUCTASE HTATIP2"/>
    <property type="match status" value="1"/>
</dbReference>
<proteinExistence type="predicted"/>
<evidence type="ECO:0000259" key="1">
    <source>
        <dbReference type="Pfam" id="PF13460"/>
    </source>
</evidence>
<evidence type="ECO:0000313" key="2">
    <source>
        <dbReference type="EMBL" id="PUV25560.1"/>
    </source>
</evidence>
<dbReference type="Pfam" id="PF13460">
    <property type="entry name" value="NAD_binding_10"/>
    <property type="match status" value="1"/>
</dbReference>
<dbReference type="InterPro" id="IPR036291">
    <property type="entry name" value="NAD(P)-bd_dom_sf"/>
</dbReference>
<reference evidence="2 3" key="1">
    <citation type="submission" date="2018-04" db="EMBL/GenBank/DDBJ databases">
        <title>Sphingobacterium sp. M46 Genome.</title>
        <authorList>
            <person name="Cheng J."/>
            <person name="Li Y."/>
        </authorList>
    </citation>
    <scope>NUCLEOTIDE SEQUENCE [LARGE SCALE GENOMIC DNA]</scope>
    <source>
        <strain evidence="2 3">M46</strain>
    </source>
</reference>